<feature type="transmembrane region" description="Helical" evidence="1">
    <location>
        <begin position="134"/>
        <end position="154"/>
    </location>
</feature>
<proteinExistence type="predicted"/>
<reference evidence="3 4" key="1">
    <citation type="submission" date="2020-01" db="EMBL/GenBank/DDBJ databases">
        <title>Kibdelosporangium persica a novel Actinomycetes from a hot desert in Iran.</title>
        <authorList>
            <person name="Safaei N."/>
            <person name="Zaburannyi N."/>
            <person name="Mueller R."/>
            <person name="Wink J."/>
        </authorList>
    </citation>
    <scope>NUCLEOTIDE SEQUENCE [LARGE SCALE GENOMIC DNA]</scope>
    <source>
        <strain evidence="3 4">4NS15</strain>
    </source>
</reference>
<evidence type="ECO:0000313" key="3">
    <source>
        <dbReference type="EMBL" id="NRN65516.1"/>
    </source>
</evidence>
<keyword evidence="1" id="KW-0472">Membrane</keyword>
<dbReference type="InterPro" id="IPR046675">
    <property type="entry name" value="DUF6545"/>
</dbReference>
<feature type="transmembrane region" description="Helical" evidence="1">
    <location>
        <begin position="34"/>
        <end position="52"/>
    </location>
</feature>
<organism evidence="3 4">
    <name type="scientific">Kibdelosporangium persicum</name>
    <dbReference type="NCBI Taxonomy" id="2698649"/>
    <lineage>
        <taxon>Bacteria</taxon>
        <taxon>Bacillati</taxon>
        <taxon>Actinomycetota</taxon>
        <taxon>Actinomycetes</taxon>
        <taxon>Pseudonocardiales</taxon>
        <taxon>Pseudonocardiaceae</taxon>
        <taxon>Kibdelosporangium</taxon>
    </lineage>
</organism>
<dbReference type="Pfam" id="PF20182">
    <property type="entry name" value="DUF6545"/>
    <property type="match status" value="1"/>
</dbReference>
<evidence type="ECO:0000259" key="2">
    <source>
        <dbReference type="Pfam" id="PF20182"/>
    </source>
</evidence>
<name>A0ABX2F2H4_9PSEU</name>
<protein>
    <recommendedName>
        <fullName evidence="2">DUF6545 domain-containing protein</fullName>
    </recommendedName>
</protein>
<sequence length="422" mass="47937">MWEDISRWAILTVVWVVVLVRTPAMLRDANQRPLWVVLMVIALGAIPIQPWFADWIDQLTGDPKFHNLFRGLFAVLDAAVTWRFVVHIAGRKDTRWHSPLVSVYRCSNPDKHSRGVTRGYARRASMNHSSGGRWFRAALAWGVGVAITICYYVAPAAQRFLPSPDGPFALYNLLIFLYLGISLGAAAWQMWRHLPEVRGRTLRAGLALVAIGNAMEVPFAAIRLGERLTWFASPVLTDVAFYASAARFLMVPTGCVVAAFEPMRTALLYYFRRIRLYSLWRSLRAATPEIALARPMSRWQDFATMDNAWERLHRRIIEIRDSAFYLHDTWCWPELVDRAAKNADGDRIGVTARWLEVAKRESLAGSPKRYQPVDKAFLPALAADESTVREETRYLLRLRRELGSPAVQAFAASIRQDSVTGH</sequence>
<dbReference type="RefSeq" id="WP_173129622.1">
    <property type="nucleotide sequence ID" value="NZ_CBCSGW010000031.1"/>
</dbReference>
<comment type="caution">
    <text evidence="3">The sequence shown here is derived from an EMBL/GenBank/DDBJ whole genome shotgun (WGS) entry which is preliminary data.</text>
</comment>
<keyword evidence="1" id="KW-0812">Transmembrane</keyword>
<evidence type="ECO:0000256" key="1">
    <source>
        <dbReference type="SAM" id="Phobius"/>
    </source>
</evidence>
<evidence type="ECO:0000313" key="4">
    <source>
        <dbReference type="Proteomes" id="UP000763557"/>
    </source>
</evidence>
<dbReference type="EMBL" id="JAAATY010000006">
    <property type="protein sequence ID" value="NRN65516.1"/>
    <property type="molecule type" value="Genomic_DNA"/>
</dbReference>
<keyword evidence="4" id="KW-1185">Reference proteome</keyword>
<keyword evidence="1" id="KW-1133">Transmembrane helix</keyword>
<accession>A0ABX2F2H4</accession>
<dbReference type="Proteomes" id="UP000763557">
    <property type="component" value="Unassembled WGS sequence"/>
</dbReference>
<feature type="transmembrane region" description="Helical" evidence="1">
    <location>
        <begin position="6"/>
        <end position="22"/>
    </location>
</feature>
<feature type="transmembrane region" description="Helical" evidence="1">
    <location>
        <begin position="203"/>
        <end position="225"/>
    </location>
</feature>
<feature type="transmembrane region" description="Helical" evidence="1">
    <location>
        <begin position="245"/>
        <end position="271"/>
    </location>
</feature>
<feature type="domain" description="DUF6545" evidence="2">
    <location>
        <begin position="274"/>
        <end position="402"/>
    </location>
</feature>
<feature type="transmembrane region" description="Helical" evidence="1">
    <location>
        <begin position="169"/>
        <end position="191"/>
    </location>
</feature>
<gene>
    <name evidence="3" type="ORF">GC106_27270</name>
</gene>
<feature type="transmembrane region" description="Helical" evidence="1">
    <location>
        <begin position="72"/>
        <end position="90"/>
    </location>
</feature>